<evidence type="ECO:0000313" key="2">
    <source>
        <dbReference type="Proteomes" id="UP000489600"/>
    </source>
</evidence>
<dbReference type="Proteomes" id="UP000489600">
    <property type="component" value="Unassembled WGS sequence"/>
</dbReference>
<sequence length="109" mass="11951">MEEVNRISSLANQSGGIKSYLEEFREAGAPVFELEALDVVEITEADFEVTLPRNPEPSVERIMSDAAASLNQYESHMSPQDFAAEVLPRGVSSNRAEVVKDPVTREALA</sequence>
<comment type="caution">
    <text evidence="1">The sequence shown here is derived from an EMBL/GenBank/DDBJ whole genome shotgun (WGS) entry which is preliminary data.</text>
</comment>
<reference evidence="1" key="1">
    <citation type="submission" date="2019-07" db="EMBL/GenBank/DDBJ databases">
        <authorList>
            <person name="Dittberner H."/>
        </authorList>
    </citation>
    <scope>NUCLEOTIDE SEQUENCE [LARGE SCALE GENOMIC DNA]</scope>
</reference>
<accession>A0A565AXZ8</accession>
<dbReference type="AlphaFoldDB" id="A0A565AXZ8"/>
<keyword evidence="2" id="KW-1185">Reference proteome</keyword>
<proteinExistence type="predicted"/>
<gene>
    <name evidence="1" type="ORF">ANE_LOCUS4169</name>
</gene>
<name>A0A565AXZ8_9BRAS</name>
<organism evidence="1 2">
    <name type="scientific">Arabis nemorensis</name>
    <dbReference type="NCBI Taxonomy" id="586526"/>
    <lineage>
        <taxon>Eukaryota</taxon>
        <taxon>Viridiplantae</taxon>
        <taxon>Streptophyta</taxon>
        <taxon>Embryophyta</taxon>
        <taxon>Tracheophyta</taxon>
        <taxon>Spermatophyta</taxon>
        <taxon>Magnoliopsida</taxon>
        <taxon>eudicotyledons</taxon>
        <taxon>Gunneridae</taxon>
        <taxon>Pentapetalae</taxon>
        <taxon>rosids</taxon>
        <taxon>malvids</taxon>
        <taxon>Brassicales</taxon>
        <taxon>Brassicaceae</taxon>
        <taxon>Arabideae</taxon>
        <taxon>Arabis</taxon>
    </lineage>
</organism>
<evidence type="ECO:0000313" key="1">
    <source>
        <dbReference type="EMBL" id="VVA93724.1"/>
    </source>
</evidence>
<protein>
    <submittedName>
        <fullName evidence="1">Uncharacterized protein</fullName>
    </submittedName>
</protein>
<dbReference type="EMBL" id="CABITT030000002">
    <property type="protein sequence ID" value="VVA93724.1"/>
    <property type="molecule type" value="Genomic_DNA"/>
</dbReference>